<evidence type="ECO:0000313" key="4">
    <source>
        <dbReference type="Proteomes" id="UP000494106"/>
    </source>
</evidence>
<accession>A0A8S0Z999</accession>
<dbReference type="EMBL" id="CADEBC010000858">
    <property type="protein sequence ID" value="CAB3261666.1"/>
    <property type="molecule type" value="Genomic_DNA"/>
</dbReference>
<feature type="compositionally biased region" description="Low complexity" evidence="1">
    <location>
        <begin position="46"/>
        <end position="77"/>
    </location>
</feature>
<name>A0A8S0Z999_ARCPL</name>
<protein>
    <submittedName>
        <fullName evidence="2">Uncharacterized protein</fullName>
    </submittedName>
</protein>
<proteinExistence type="predicted"/>
<dbReference type="AlphaFoldDB" id="A0A8S0Z999"/>
<keyword evidence="4" id="KW-1185">Reference proteome</keyword>
<feature type="region of interest" description="Disordered" evidence="1">
    <location>
        <begin position="30"/>
        <end position="77"/>
    </location>
</feature>
<comment type="caution">
    <text evidence="2">The sequence shown here is derived from an EMBL/GenBank/DDBJ whole genome shotgun (WGS) entry which is preliminary data.</text>
</comment>
<organism evidence="2 5">
    <name type="scientific">Arctia plantaginis</name>
    <name type="common">Wood tiger moth</name>
    <name type="synonym">Phalaena plantaginis</name>
    <dbReference type="NCBI Taxonomy" id="874455"/>
    <lineage>
        <taxon>Eukaryota</taxon>
        <taxon>Metazoa</taxon>
        <taxon>Ecdysozoa</taxon>
        <taxon>Arthropoda</taxon>
        <taxon>Hexapoda</taxon>
        <taxon>Insecta</taxon>
        <taxon>Pterygota</taxon>
        <taxon>Neoptera</taxon>
        <taxon>Endopterygota</taxon>
        <taxon>Lepidoptera</taxon>
        <taxon>Glossata</taxon>
        <taxon>Ditrysia</taxon>
        <taxon>Noctuoidea</taxon>
        <taxon>Erebidae</taxon>
        <taxon>Arctiinae</taxon>
        <taxon>Arctia</taxon>
    </lineage>
</organism>
<dbReference type="Proteomes" id="UP000494256">
    <property type="component" value="Unassembled WGS sequence"/>
</dbReference>
<evidence type="ECO:0000313" key="3">
    <source>
        <dbReference type="EMBL" id="CAB3261666.1"/>
    </source>
</evidence>
<evidence type="ECO:0000313" key="5">
    <source>
        <dbReference type="Proteomes" id="UP000494256"/>
    </source>
</evidence>
<sequence>MNCVRSARAAAASRTGCRGAKKVKVCSPEVEKGNRGAKEGRGANDRGGAAPAAATARKLMPAPSAEPLLPASDALYR</sequence>
<feature type="compositionally biased region" description="Basic and acidic residues" evidence="1">
    <location>
        <begin position="30"/>
        <end position="44"/>
    </location>
</feature>
<reference evidence="4 5" key="1">
    <citation type="submission" date="2020-04" db="EMBL/GenBank/DDBJ databases">
        <authorList>
            <person name="Wallbank WR R."/>
            <person name="Pardo Diaz C."/>
            <person name="Kozak K."/>
            <person name="Martin S."/>
            <person name="Jiggins C."/>
            <person name="Moest M."/>
            <person name="Warren A I."/>
            <person name="Byers J.R.P. K."/>
            <person name="Montejo-Kovacevich G."/>
            <person name="Yen C E."/>
        </authorList>
    </citation>
    <scope>NUCLEOTIDE SEQUENCE [LARGE SCALE GENOMIC DNA]</scope>
</reference>
<dbReference type="EMBL" id="CADEBD010000276">
    <property type="protein sequence ID" value="CAB3227174.1"/>
    <property type="molecule type" value="Genomic_DNA"/>
</dbReference>
<dbReference type="Proteomes" id="UP000494106">
    <property type="component" value="Unassembled WGS sequence"/>
</dbReference>
<gene>
    <name evidence="3" type="ORF">APLA_LOCUS18063</name>
    <name evidence="2" type="ORF">APLA_LOCUS2839</name>
</gene>
<evidence type="ECO:0000313" key="2">
    <source>
        <dbReference type="EMBL" id="CAB3227174.1"/>
    </source>
</evidence>
<evidence type="ECO:0000256" key="1">
    <source>
        <dbReference type="SAM" id="MobiDB-lite"/>
    </source>
</evidence>